<dbReference type="InterPro" id="IPR050188">
    <property type="entry name" value="RluA_PseudoU_synthase"/>
</dbReference>
<evidence type="ECO:0000259" key="3">
    <source>
        <dbReference type="Pfam" id="PF00849"/>
    </source>
</evidence>
<gene>
    <name evidence="4" type="ORF">MNBD_NITROSPINAE01-548</name>
</gene>
<accession>A0A3B1C169</accession>
<sequence length="221" mass="25028">MKIDIVYEDNHIIALIKPFNVPTQADSSGDLDFLSAVKNFIKERDEKPGQVYLGMVHRLDRPVGGLILFAKTSKAASRLSKTIRERSFRKEYIAITLGEPPTPRGPLVHYITRDSRRNVSRAYKVEKPNSKKAILSYEVLKTKGKNTLIRIWPLTGRQHQIRAQFASMGHPIIGDVKYGAPEPTEDGNILLWSAGIECNHPIKKEILSLKTNPPPYWPLHL</sequence>
<organism evidence="4">
    <name type="scientific">hydrothermal vent metagenome</name>
    <dbReference type="NCBI Taxonomy" id="652676"/>
    <lineage>
        <taxon>unclassified sequences</taxon>
        <taxon>metagenomes</taxon>
        <taxon>ecological metagenomes</taxon>
    </lineage>
</organism>
<dbReference type="InterPro" id="IPR020103">
    <property type="entry name" value="PsdUridine_synth_cat_dom_sf"/>
</dbReference>
<dbReference type="SUPFAM" id="SSF55120">
    <property type="entry name" value="Pseudouridine synthase"/>
    <property type="match status" value="1"/>
</dbReference>
<keyword evidence="2" id="KW-0413">Isomerase</keyword>
<dbReference type="PANTHER" id="PTHR21600:SF83">
    <property type="entry name" value="PSEUDOURIDYLATE SYNTHASE RPUSD4, MITOCHONDRIAL"/>
    <property type="match status" value="1"/>
</dbReference>
<dbReference type="PANTHER" id="PTHR21600">
    <property type="entry name" value="MITOCHONDRIAL RNA PSEUDOURIDINE SYNTHASE"/>
    <property type="match status" value="1"/>
</dbReference>
<dbReference type="GO" id="GO:0009982">
    <property type="term" value="F:pseudouridine synthase activity"/>
    <property type="evidence" value="ECO:0007669"/>
    <property type="project" value="InterPro"/>
</dbReference>
<dbReference type="CDD" id="cd02869">
    <property type="entry name" value="PseudoU_synth_RluA_like"/>
    <property type="match status" value="1"/>
</dbReference>
<dbReference type="AlphaFoldDB" id="A0A3B1C169"/>
<name>A0A3B1C169_9ZZZZ</name>
<reference evidence="4" key="1">
    <citation type="submission" date="2018-06" db="EMBL/GenBank/DDBJ databases">
        <authorList>
            <person name="Zhirakovskaya E."/>
        </authorList>
    </citation>
    <scope>NUCLEOTIDE SEQUENCE</scope>
</reference>
<evidence type="ECO:0000256" key="1">
    <source>
        <dbReference type="ARBA" id="ARBA00010876"/>
    </source>
</evidence>
<evidence type="ECO:0000256" key="2">
    <source>
        <dbReference type="ARBA" id="ARBA00023235"/>
    </source>
</evidence>
<protein>
    <submittedName>
        <fullName evidence="4">Similar to tRNA pseudouridine synthase C, group TruC1</fullName>
    </submittedName>
</protein>
<feature type="domain" description="Pseudouridine synthase RsuA/RluA-like" evidence="3">
    <location>
        <begin position="11"/>
        <end position="167"/>
    </location>
</feature>
<dbReference type="Pfam" id="PF00849">
    <property type="entry name" value="PseudoU_synth_2"/>
    <property type="match status" value="1"/>
</dbReference>
<dbReference type="Gene3D" id="3.30.2350.10">
    <property type="entry name" value="Pseudouridine synthase"/>
    <property type="match status" value="1"/>
</dbReference>
<dbReference type="GO" id="GO:0003723">
    <property type="term" value="F:RNA binding"/>
    <property type="evidence" value="ECO:0007669"/>
    <property type="project" value="InterPro"/>
</dbReference>
<comment type="similarity">
    <text evidence="1">Belongs to the pseudouridine synthase RluA family.</text>
</comment>
<evidence type="ECO:0000313" key="4">
    <source>
        <dbReference type="EMBL" id="VAX23939.1"/>
    </source>
</evidence>
<dbReference type="InterPro" id="IPR006145">
    <property type="entry name" value="PsdUridine_synth_RsuA/RluA"/>
</dbReference>
<dbReference type="EMBL" id="UOGC01000157">
    <property type="protein sequence ID" value="VAX23939.1"/>
    <property type="molecule type" value="Genomic_DNA"/>
</dbReference>
<proteinExistence type="inferred from homology"/>
<dbReference type="GO" id="GO:0001522">
    <property type="term" value="P:pseudouridine synthesis"/>
    <property type="evidence" value="ECO:0007669"/>
    <property type="project" value="InterPro"/>
</dbReference>